<evidence type="ECO:0000313" key="1">
    <source>
        <dbReference type="EMBL" id="KKO08370.1"/>
    </source>
</evidence>
<reference evidence="1" key="1">
    <citation type="journal article" date="2015" name="Nature">
        <title>Complex archaea that bridge the gap between prokaryotes and eukaryotes.</title>
        <authorList>
            <person name="Spang A."/>
            <person name="Saw J.H."/>
            <person name="Jorgensen S.L."/>
            <person name="Zaremba-Niedzwiedzka K."/>
            <person name="Martijn J."/>
            <person name="Lind A.E."/>
            <person name="van Eijk R."/>
            <person name="Schleper C."/>
            <person name="Guy L."/>
            <person name="Ettema T.J."/>
        </authorList>
    </citation>
    <scope>NUCLEOTIDE SEQUENCE</scope>
</reference>
<name>A0A0F9VW94_9ZZZZ</name>
<protein>
    <submittedName>
        <fullName evidence="1">Uncharacterized protein</fullName>
    </submittedName>
</protein>
<comment type="caution">
    <text evidence="1">The sequence shown here is derived from an EMBL/GenBank/DDBJ whole genome shotgun (WGS) entry which is preliminary data.</text>
</comment>
<sequence length="79" mass="8632">MKSQKNAGRRYAVEIGGLDPSKAYSFNPWCGTQRNAWGAKDIYGPQWEEGFAQGCEDNTIRARDVAEAAEADASIDHPG</sequence>
<organism evidence="1">
    <name type="scientific">marine sediment metagenome</name>
    <dbReference type="NCBI Taxonomy" id="412755"/>
    <lineage>
        <taxon>unclassified sequences</taxon>
        <taxon>metagenomes</taxon>
        <taxon>ecological metagenomes</taxon>
    </lineage>
</organism>
<gene>
    <name evidence="1" type="ORF">LCGC14_0043080</name>
</gene>
<proteinExistence type="predicted"/>
<dbReference type="EMBL" id="LAZR01000009">
    <property type="protein sequence ID" value="KKO08370.1"/>
    <property type="molecule type" value="Genomic_DNA"/>
</dbReference>
<accession>A0A0F9VW94</accession>
<dbReference type="AlphaFoldDB" id="A0A0F9VW94"/>